<proteinExistence type="predicted"/>
<keyword evidence="2" id="KW-1185">Reference proteome</keyword>
<accession>A0A4U6V7K6</accession>
<organism evidence="1 2">
    <name type="scientific">Setaria viridis</name>
    <name type="common">Green bristlegrass</name>
    <name type="synonym">Setaria italica subsp. viridis</name>
    <dbReference type="NCBI Taxonomy" id="4556"/>
    <lineage>
        <taxon>Eukaryota</taxon>
        <taxon>Viridiplantae</taxon>
        <taxon>Streptophyta</taxon>
        <taxon>Embryophyta</taxon>
        <taxon>Tracheophyta</taxon>
        <taxon>Spermatophyta</taxon>
        <taxon>Magnoliopsida</taxon>
        <taxon>Liliopsida</taxon>
        <taxon>Poales</taxon>
        <taxon>Poaceae</taxon>
        <taxon>PACMAD clade</taxon>
        <taxon>Panicoideae</taxon>
        <taxon>Panicodae</taxon>
        <taxon>Paniceae</taxon>
        <taxon>Cenchrinae</taxon>
        <taxon>Setaria</taxon>
    </lineage>
</organism>
<protein>
    <submittedName>
        <fullName evidence="1">Uncharacterized protein</fullName>
    </submittedName>
</protein>
<dbReference type="AlphaFoldDB" id="A0A4U6V7K6"/>
<dbReference type="Gramene" id="TKW24255">
    <property type="protein sequence ID" value="TKW24255"/>
    <property type="gene ID" value="SEVIR_3G040850v2"/>
</dbReference>
<dbReference type="Proteomes" id="UP000298652">
    <property type="component" value="Chromosome 3"/>
</dbReference>
<evidence type="ECO:0000313" key="2">
    <source>
        <dbReference type="Proteomes" id="UP000298652"/>
    </source>
</evidence>
<dbReference type="EMBL" id="CM016554">
    <property type="protein sequence ID" value="TKW24255.1"/>
    <property type="molecule type" value="Genomic_DNA"/>
</dbReference>
<gene>
    <name evidence="1" type="ORF">SEVIR_3G040850v2</name>
</gene>
<sequence>MNLQSTRDDYGSSFTHFCGQLRVMLPLIKKRVR</sequence>
<name>A0A4U6V7K6_SETVI</name>
<evidence type="ECO:0000313" key="1">
    <source>
        <dbReference type="EMBL" id="TKW24255.1"/>
    </source>
</evidence>
<reference evidence="1" key="1">
    <citation type="submission" date="2019-03" db="EMBL/GenBank/DDBJ databases">
        <title>WGS assembly of Setaria viridis.</title>
        <authorList>
            <person name="Huang P."/>
            <person name="Jenkins J."/>
            <person name="Grimwood J."/>
            <person name="Barry K."/>
            <person name="Healey A."/>
            <person name="Mamidi S."/>
            <person name="Sreedasyam A."/>
            <person name="Shu S."/>
            <person name="Feldman M."/>
            <person name="Wu J."/>
            <person name="Yu Y."/>
            <person name="Chen C."/>
            <person name="Johnson J."/>
            <person name="Rokhsar D."/>
            <person name="Baxter I."/>
            <person name="Schmutz J."/>
            <person name="Brutnell T."/>
            <person name="Kellogg E."/>
        </authorList>
    </citation>
    <scope>NUCLEOTIDE SEQUENCE [LARGE SCALE GENOMIC DNA]</scope>
</reference>